<dbReference type="OrthoDB" id="47652at2"/>
<evidence type="ECO:0000256" key="2">
    <source>
        <dbReference type="SAM" id="Phobius"/>
    </source>
</evidence>
<accession>K1M152</accession>
<dbReference type="STRING" id="883111.HMPREF9706_00081"/>
<proteinExistence type="inferred from homology"/>
<keyword evidence="2" id="KW-1133">Transmembrane helix</keyword>
<dbReference type="Proteomes" id="UP000004465">
    <property type="component" value="Unassembled WGS sequence"/>
</dbReference>
<dbReference type="PANTHER" id="PTHR33219">
    <property type="entry name" value="YLMG HOMOLOG PROTEIN 2, CHLOROPLASTIC"/>
    <property type="match status" value="1"/>
</dbReference>
<reference evidence="3 4" key="1">
    <citation type="submission" date="2012-07" db="EMBL/GenBank/DDBJ databases">
        <title>The Genome Sequence of Facklamia hominis CCUG 36813.</title>
        <authorList>
            <consortium name="The Broad Institute Genome Sequencing Platform"/>
            <person name="Earl A."/>
            <person name="Ward D."/>
            <person name="Feldgarden M."/>
            <person name="Gevers D."/>
            <person name="Huys G."/>
            <person name="Walker B."/>
            <person name="Young S.K."/>
            <person name="Zeng Q."/>
            <person name="Gargeya S."/>
            <person name="Fitzgerald M."/>
            <person name="Haas B."/>
            <person name="Abouelleil A."/>
            <person name="Alvarado L."/>
            <person name="Arachchi H.M."/>
            <person name="Berlin A.M."/>
            <person name="Chapman S.B."/>
            <person name="Goldberg J."/>
            <person name="Griggs A."/>
            <person name="Gujja S."/>
            <person name="Hansen M."/>
            <person name="Howarth C."/>
            <person name="Imamovic A."/>
            <person name="Larimer J."/>
            <person name="McCowen C."/>
            <person name="Montmayeur A."/>
            <person name="Murphy C."/>
            <person name="Neiman D."/>
            <person name="Pearson M."/>
            <person name="Priest M."/>
            <person name="Roberts A."/>
            <person name="Saif S."/>
            <person name="Shea T."/>
            <person name="Sisk P."/>
            <person name="Sykes S."/>
            <person name="Wortman J."/>
            <person name="Nusbaum C."/>
            <person name="Birren B."/>
        </authorList>
    </citation>
    <scope>NUCLEOTIDE SEQUENCE [LARGE SCALE GENOMIC DNA]</scope>
    <source>
        <strain evidence="3 4">CCUG 36813</strain>
    </source>
</reference>
<dbReference type="Pfam" id="PF02325">
    <property type="entry name" value="CCB3_YggT"/>
    <property type="match status" value="1"/>
</dbReference>
<name>K1M152_9LACT</name>
<evidence type="ECO:0000256" key="1">
    <source>
        <dbReference type="ARBA" id="ARBA00010894"/>
    </source>
</evidence>
<dbReference type="GO" id="GO:0016020">
    <property type="term" value="C:membrane"/>
    <property type="evidence" value="ECO:0007669"/>
    <property type="project" value="InterPro"/>
</dbReference>
<dbReference type="HOGENOM" id="CLU_136788_4_3_9"/>
<gene>
    <name evidence="3" type="ORF">HMPREF9706_00081</name>
</gene>
<comment type="similarity">
    <text evidence="1">Belongs to the YggT family.</text>
</comment>
<dbReference type="AlphaFoldDB" id="K1M152"/>
<evidence type="ECO:0000313" key="3">
    <source>
        <dbReference type="EMBL" id="EKB56098.1"/>
    </source>
</evidence>
<dbReference type="EMBL" id="AGZD01000001">
    <property type="protein sequence ID" value="EKB56098.1"/>
    <property type="molecule type" value="Genomic_DNA"/>
</dbReference>
<evidence type="ECO:0000313" key="4">
    <source>
        <dbReference type="Proteomes" id="UP000004465"/>
    </source>
</evidence>
<dbReference type="RefSeq" id="WP_006907381.1">
    <property type="nucleotide sequence ID" value="NZ_JH932292.1"/>
</dbReference>
<evidence type="ECO:0008006" key="5">
    <source>
        <dbReference type="Google" id="ProtNLM"/>
    </source>
</evidence>
<feature type="transmembrane region" description="Helical" evidence="2">
    <location>
        <begin position="23"/>
        <end position="49"/>
    </location>
</feature>
<dbReference type="PATRIC" id="fig|883111.3.peg.81"/>
<keyword evidence="2" id="KW-0472">Membrane</keyword>
<organism evidence="3 4">
    <name type="scientific">Facklamia hominis CCUG 36813</name>
    <dbReference type="NCBI Taxonomy" id="883111"/>
    <lineage>
        <taxon>Bacteria</taxon>
        <taxon>Bacillati</taxon>
        <taxon>Bacillota</taxon>
        <taxon>Bacilli</taxon>
        <taxon>Lactobacillales</taxon>
        <taxon>Aerococcaceae</taxon>
        <taxon>Facklamia</taxon>
    </lineage>
</organism>
<dbReference type="InterPro" id="IPR003425">
    <property type="entry name" value="CCB3/YggT"/>
</dbReference>
<comment type="caution">
    <text evidence="3">The sequence shown here is derived from an EMBL/GenBank/DDBJ whole genome shotgun (WGS) entry which is preliminary data.</text>
</comment>
<sequence>MKGGCDFELQSLFDLFFKERSDYLSLVVILSFVNNLFRIYSLLLVAYALMSWLPGARDSQLGRLIQKLVRPYLDIFDRFIPSIGGISFNVIIALFVLNFIQRGLIYIIINLLA</sequence>
<keyword evidence="2" id="KW-0812">Transmembrane</keyword>
<dbReference type="PANTHER" id="PTHR33219:SF14">
    <property type="entry name" value="PROTEIN COFACTOR ASSEMBLY OF COMPLEX C SUBUNIT B CCB3, CHLOROPLASTIC-RELATED"/>
    <property type="match status" value="1"/>
</dbReference>
<protein>
    <recommendedName>
        <fullName evidence="5">YggT family protein</fullName>
    </recommendedName>
</protein>
<keyword evidence="4" id="KW-1185">Reference proteome</keyword>
<feature type="transmembrane region" description="Helical" evidence="2">
    <location>
        <begin position="79"/>
        <end position="100"/>
    </location>
</feature>